<dbReference type="AlphaFoldDB" id="A0A916YWC4"/>
<dbReference type="EMBL" id="BMIP01000002">
    <property type="protein sequence ID" value="GGD64046.1"/>
    <property type="molecule type" value="Genomic_DNA"/>
</dbReference>
<keyword evidence="1" id="KW-0812">Transmembrane</keyword>
<name>A0A916YWC4_9SPHN</name>
<comment type="caution">
    <text evidence="2">The sequence shown here is derived from an EMBL/GenBank/DDBJ whole genome shotgun (WGS) entry which is preliminary data.</text>
</comment>
<evidence type="ECO:0000313" key="2">
    <source>
        <dbReference type="EMBL" id="GGD64046.1"/>
    </source>
</evidence>
<keyword evidence="3" id="KW-1185">Reference proteome</keyword>
<reference evidence="2" key="2">
    <citation type="submission" date="2020-09" db="EMBL/GenBank/DDBJ databases">
        <authorList>
            <person name="Sun Q."/>
            <person name="Zhou Y."/>
        </authorList>
    </citation>
    <scope>NUCLEOTIDE SEQUENCE</scope>
    <source>
        <strain evidence="2">CGMCC 1.15360</strain>
    </source>
</reference>
<proteinExistence type="predicted"/>
<reference evidence="2" key="1">
    <citation type="journal article" date="2014" name="Int. J. Syst. Evol. Microbiol.">
        <title>Complete genome sequence of Corynebacterium casei LMG S-19264T (=DSM 44701T), isolated from a smear-ripened cheese.</title>
        <authorList>
            <consortium name="US DOE Joint Genome Institute (JGI-PGF)"/>
            <person name="Walter F."/>
            <person name="Albersmeier A."/>
            <person name="Kalinowski J."/>
            <person name="Ruckert C."/>
        </authorList>
    </citation>
    <scope>NUCLEOTIDE SEQUENCE</scope>
    <source>
        <strain evidence="2">CGMCC 1.15360</strain>
    </source>
</reference>
<evidence type="ECO:0000256" key="1">
    <source>
        <dbReference type="SAM" id="Phobius"/>
    </source>
</evidence>
<gene>
    <name evidence="2" type="ORF">GCM10010990_11850</name>
</gene>
<organism evidence="2 3">
    <name type="scientific">Croceicoccus mobilis</name>
    <dbReference type="NCBI Taxonomy" id="1703339"/>
    <lineage>
        <taxon>Bacteria</taxon>
        <taxon>Pseudomonadati</taxon>
        <taxon>Pseudomonadota</taxon>
        <taxon>Alphaproteobacteria</taxon>
        <taxon>Sphingomonadales</taxon>
        <taxon>Erythrobacteraceae</taxon>
        <taxon>Croceicoccus</taxon>
    </lineage>
</organism>
<keyword evidence="1" id="KW-1133">Transmembrane helix</keyword>
<dbReference type="Proteomes" id="UP000612349">
    <property type="component" value="Unassembled WGS sequence"/>
</dbReference>
<evidence type="ECO:0000313" key="3">
    <source>
        <dbReference type="Proteomes" id="UP000612349"/>
    </source>
</evidence>
<keyword evidence="1" id="KW-0472">Membrane</keyword>
<feature type="transmembrane region" description="Helical" evidence="1">
    <location>
        <begin position="15"/>
        <end position="35"/>
    </location>
</feature>
<protein>
    <submittedName>
        <fullName evidence="2">Uncharacterized protein</fullName>
    </submittedName>
</protein>
<sequence>MAAASGVIAAKGQGWAILLADLALILFLVTASAVVPRDSVAASGPAGSGDAMPGAMPEAVPGVMQAVYEDAPGAPSLPEWIDSLAMGDSADLTIEAHYGDGELPQAMARAGELASEARARGKRAIVVFSPGEPGIRVRLSYDAQAGAELAR</sequence>
<accession>A0A916YWC4</accession>